<dbReference type="Pfam" id="PF00188">
    <property type="entry name" value="CAP"/>
    <property type="match status" value="1"/>
</dbReference>
<evidence type="ECO:0000259" key="2">
    <source>
        <dbReference type="Pfam" id="PF00188"/>
    </source>
</evidence>
<name>A0A1F7VDG3_9BACT</name>
<accession>A0A1F7VDG3</accession>
<evidence type="ECO:0000313" key="3">
    <source>
        <dbReference type="EMBL" id="OGL88600.1"/>
    </source>
</evidence>
<proteinExistence type="predicted"/>
<keyword evidence="1" id="KW-0472">Membrane</keyword>
<dbReference type="InterPro" id="IPR014044">
    <property type="entry name" value="CAP_dom"/>
</dbReference>
<dbReference type="PANTHER" id="PTHR31157:SF1">
    <property type="entry name" value="SCP DOMAIN-CONTAINING PROTEIN"/>
    <property type="match status" value="1"/>
</dbReference>
<organism evidence="3 4">
    <name type="scientific">Candidatus Uhrbacteria bacterium RIFCSPLOWO2_02_FULL_49_11</name>
    <dbReference type="NCBI Taxonomy" id="1802409"/>
    <lineage>
        <taxon>Bacteria</taxon>
        <taxon>Candidatus Uhriibacteriota</taxon>
    </lineage>
</organism>
<keyword evidence="1" id="KW-1133">Transmembrane helix</keyword>
<dbReference type="Proteomes" id="UP000178264">
    <property type="component" value="Unassembled WGS sequence"/>
</dbReference>
<dbReference type="EMBL" id="MGER01000022">
    <property type="protein sequence ID" value="OGL88600.1"/>
    <property type="molecule type" value="Genomic_DNA"/>
</dbReference>
<evidence type="ECO:0000313" key="4">
    <source>
        <dbReference type="Proteomes" id="UP000178264"/>
    </source>
</evidence>
<dbReference type="SUPFAM" id="SSF55797">
    <property type="entry name" value="PR-1-like"/>
    <property type="match status" value="1"/>
</dbReference>
<comment type="caution">
    <text evidence="3">The sequence shown here is derived from an EMBL/GenBank/DDBJ whole genome shotgun (WGS) entry which is preliminary data.</text>
</comment>
<keyword evidence="1" id="KW-0812">Transmembrane</keyword>
<dbReference type="InterPro" id="IPR035940">
    <property type="entry name" value="CAP_sf"/>
</dbReference>
<evidence type="ECO:0000256" key="1">
    <source>
        <dbReference type="SAM" id="Phobius"/>
    </source>
</evidence>
<feature type="domain" description="SCP" evidence="2">
    <location>
        <begin position="115"/>
        <end position="224"/>
    </location>
</feature>
<gene>
    <name evidence="3" type="ORF">A3I42_02940</name>
</gene>
<dbReference type="Gene3D" id="3.40.33.10">
    <property type="entry name" value="CAP"/>
    <property type="match status" value="1"/>
</dbReference>
<reference evidence="3 4" key="1">
    <citation type="journal article" date="2016" name="Nat. Commun.">
        <title>Thousands of microbial genomes shed light on interconnected biogeochemical processes in an aquifer system.</title>
        <authorList>
            <person name="Anantharaman K."/>
            <person name="Brown C.T."/>
            <person name="Hug L.A."/>
            <person name="Sharon I."/>
            <person name="Castelle C.J."/>
            <person name="Probst A.J."/>
            <person name="Thomas B.C."/>
            <person name="Singh A."/>
            <person name="Wilkins M.J."/>
            <person name="Karaoz U."/>
            <person name="Brodie E.L."/>
            <person name="Williams K.H."/>
            <person name="Hubbard S.S."/>
            <person name="Banfield J.F."/>
        </authorList>
    </citation>
    <scope>NUCLEOTIDE SEQUENCE [LARGE SCALE GENOMIC DNA]</scope>
</reference>
<dbReference type="CDD" id="cd05379">
    <property type="entry name" value="CAP_bacterial"/>
    <property type="match status" value="1"/>
</dbReference>
<dbReference type="AlphaFoldDB" id="A0A1F7VDG3"/>
<feature type="transmembrane region" description="Helical" evidence="1">
    <location>
        <begin position="287"/>
        <end position="311"/>
    </location>
</feature>
<feature type="transmembrane region" description="Helical" evidence="1">
    <location>
        <begin position="318"/>
        <end position="337"/>
    </location>
</feature>
<sequence>MLFINLIKKRFGEEYKKGDEWRWLWKLRPGHLRWNGGGKNSVLRDRNTYPWWQRIAHWFIPHERNGFRPHVVRHNALISYSLILIAAKVGLTLALFLSVPNEAYFSTLTAQRVRDLTNQARSEIGIAPLTVNPLLERSADLKADDMAQMGYFAHTNLKGESPWEDFKRAGYEYTYAGENLAMDFREAEEVIQAWMESPKHRENILNPKYQEIGIAVTTGTVKGRTVSLIVQHFGASYLAGTKREFAPAALGAATQSPQGEPALAAAATQVTFTQGATPFSLNKLLSVALWTFAVFALGMIMQLLLTIVIHIKIQHRGTIYACLAVIALAVGLLYTNVHFLERLGSVPIIF</sequence>
<protein>
    <recommendedName>
        <fullName evidence="2">SCP domain-containing protein</fullName>
    </recommendedName>
</protein>
<dbReference type="PANTHER" id="PTHR31157">
    <property type="entry name" value="SCP DOMAIN-CONTAINING PROTEIN"/>
    <property type="match status" value="1"/>
</dbReference>
<feature type="transmembrane region" description="Helical" evidence="1">
    <location>
        <begin position="77"/>
        <end position="99"/>
    </location>
</feature>